<organism evidence="1 2">
    <name type="scientific">Cyclotella atomus</name>
    <dbReference type="NCBI Taxonomy" id="382360"/>
    <lineage>
        <taxon>Eukaryota</taxon>
        <taxon>Sar</taxon>
        <taxon>Stramenopiles</taxon>
        <taxon>Ochrophyta</taxon>
        <taxon>Bacillariophyta</taxon>
        <taxon>Coscinodiscophyceae</taxon>
        <taxon>Thalassiosirophycidae</taxon>
        <taxon>Stephanodiscales</taxon>
        <taxon>Stephanodiscaceae</taxon>
        <taxon>Cyclotella</taxon>
    </lineage>
</organism>
<dbReference type="Proteomes" id="UP001530400">
    <property type="component" value="Unassembled WGS sequence"/>
</dbReference>
<accession>A0ABD3NBZ3</accession>
<keyword evidence="2" id="KW-1185">Reference proteome</keyword>
<protein>
    <submittedName>
        <fullName evidence="1">Uncharacterized protein</fullName>
    </submittedName>
</protein>
<gene>
    <name evidence="1" type="ORF">ACHAWO_003072</name>
</gene>
<dbReference type="AlphaFoldDB" id="A0ABD3NBZ3"/>
<proteinExistence type="predicted"/>
<sequence>MLGDTAAIGIGAVAGAICRYQIGNIAAAKIARDPKRLSFISGWHTAGINVCGSLILGFLAGVPITSTTMSNGDQLIKGISPRTRLCGLDSVDHSLHFLHIVDIIGFLGRGEALRAISYIAANNIGGIGAAYTGFKVAKRIFG</sequence>
<evidence type="ECO:0000313" key="2">
    <source>
        <dbReference type="Proteomes" id="UP001530400"/>
    </source>
</evidence>
<dbReference type="EMBL" id="JALLPJ020001228">
    <property type="protein sequence ID" value="KAL3773585.1"/>
    <property type="molecule type" value="Genomic_DNA"/>
</dbReference>
<reference evidence="1 2" key="1">
    <citation type="submission" date="2024-10" db="EMBL/GenBank/DDBJ databases">
        <title>Updated reference genomes for cyclostephanoid diatoms.</title>
        <authorList>
            <person name="Roberts W.R."/>
            <person name="Alverson A.J."/>
        </authorList>
    </citation>
    <scope>NUCLEOTIDE SEQUENCE [LARGE SCALE GENOMIC DNA]</scope>
    <source>
        <strain evidence="1 2">AJA010-31</strain>
    </source>
</reference>
<evidence type="ECO:0000313" key="1">
    <source>
        <dbReference type="EMBL" id="KAL3773585.1"/>
    </source>
</evidence>
<comment type="caution">
    <text evidence="1">The sequence shown here is derived from an EMBL/GenBank/DDBJ whole genome shotgun (WGS) entry which is preliminary data.</text>
</comment>
<name>A0ABD3NBZ3_9STRA</name>